<dbReference type="AlphaFoldDB" id="A0A384LKM0"/>
<proteinExistence type="predicted"/>
<sequence length="38" mass="4581">MWCERCGRDTTVRKHAVDEFTRFLCNDCRAVWDRFVSA</sequence>
<comment type="caution">
    <text evidence="1">The sequence shown here is derived from an EMBL/GenBank/DDBJ whole genome shotgun (WGS) entry which is preliminary data.</text>
</comment>
<name>A0A384LKM0_HALVD</name>
<evidence type="ECO:0000313" key="1">
    <source>
        <dbReference type="EMBL" id="ELY26914.1"/>
    </source>
</evidence>
<organism evidence="1 2">
    <name type="scientific">Haloferax volcanii (strain ATCC 29605 / DSM 3757 / JCM 8879 / NBRC 14742 / NCIMB 2012 / VKM B-1768 / DS2)</name>
    <name type="common">Halobacterium volcanii</name>
    <dbReference type="NCBI Taxonomy" id="309800"/>
    <lineage>
        <taxon>Archaea</taxon>
        <taxon>Methanobacteriati</taxon>
        <taxon>Methanobacteriota</taxon>
        <taxon>Stenosarchaea group</taxon>
        <taxon>Halobacteria</taxon>
        <taxon>Halobacteriales</taxon>
        <taxon>Haloferacaceae</taxon>
        <taxon>Haloferax</taxon>
    </lineage>
</organism>
<accession>A0A384LKM0</accession>
<reference evidence="2" key="1">
    <citation type="submission" date="2012-11" db="EMBL/GenBank/DDBJ databases">
        <authorList>
            <person name="Becker E.A."/>
            <person name="Seitzer P."/>
            <person name="Tritt A."/>
            <person name="Larsen D."/>
            <person name="Yao A."/>
            <person name="Wu D."/>
            <person name="Darling A."/>
            <person name="Eisen J.A."/>
            <person name="Facciotti M.T."/>
        </authorList>
    </citation>
    <scope>NUCLEOTIDE SEQUENCE [LARGE SCALE GENOMIC DNA]</scope>
    <source>
        <strain evidence="2">ATCC 29605 / DSM 3757 / JCM 8879 / NBRC 14742 / NCIMB 2012 / VKM B-1768 / DS2</strain>
    </source>
</reference>
<evidence type="ECO:0008006" key="3">
    <source>
        <dbReference type="Google" id="ProtNLM"/>
    </source>
</evidence>
<protein>
    <recommendedName>
        <fullName evidence="3">Small CPxCG-related zinc finger protein</fullName>
    </recommendedName>
</protein>
<gene>
    <name evidence="1" type="ORF">C498_14153</name>
</gene>
<dbReference type="EMBL" id="AOHU01000096">
    <property type="protein sequence ID" value="ELY26914.1"/>
    <property type="molecule type" value="Genomic_DNA"/>
</dbReference>
<evidence type="ECO:0000313" key="2">
    <source>
        <dbReference type="Proteomes" id="UP000011532"/>
    </source>
</evidence>
<dbReference type="Proteomes" id="UP000011532">
    <property type="component" value="Unassembled WGS sequence"/>
</dbReference>
<reference evidence="1 2" key="2">
    <citation type="journal article" date="2014" name="PLoS Genet.">
        <title>Phylogenetically driven sequencing of extremely halophilic archaea reveals strategies for static and dynamic osmo-response.</title>
        <authorList>
            <person name="Becker E.A."/>
            <person name="Seitzer P.M."/>
            <person name="Tritt A."/>
            <person name="Larsen D."/>
            <person name="Krusor M."/>
            <person name="Yao A.I."/>
            <person name="Wu D."/>
            <person name="Madern D."/>
            <person name="Eisen J.A."/>
            <person name="Darling A.E."/>
            <person name="Facciotti M.T."/>
        </authorList>
    </citation>
    <scope>NUCLEOTIDE SEQUENCE [LARGE SCALE GENOMIC DNA]</scope>
    <source>
        <strain evidence="2">ATCC 29605 / DSM 3757 / JCM 8879 / NBRC 14742 / NCIMB 2012 / VKM B-1768 / DS2</strain>
    </source>
</reference>